<name>A0A845T3I7_9FIRM</name>
<evidence type="ECO:0000313" key="2">
    <source>
        <dbReference type="EMBL" id="NDO39001.1"/>
    </source>
</evidence>
<sequence length="131" mass="14965">MSSKKISLTGEVHISTGSVYTTVDALEAMKVIGVAYGLYSHAEESRDQCVALDESGDRPALVVQEDISHHGSPLWETVRTLTDDPRQIQRYLAFRDTLKMLREMDREQERPPVPQTPARDPKKDRNKYHDR</sequence>
<dbReference type="Proteomes" id="UP000462501">
    <property type="component" value="Unassembled WGS sequence"/>
</dbReference>
<evidence type="ECO:0000313" key="3">
    <source>
        <dbReference type="Proteomes" id="UP000462501"/>
    </source>
</evidence>
<feature type="region of interest" description="Disordered" evidence="1">
    <location>
        <begin position="102"/>
        <end position="131"/>
    </location>
</feature>
<accession>A0A845T3I7</accession>
<feature type="compositionally biased region" description="Basic and acidic residues" evidence="1">
    <location>
        <begin position="119"/>
        <end position="131"/>
    </location>
</feature>
<reference evidence="2 3" key="1">
    <citation type="submission" date="2019-06" db="EMBL/GenBank/DDBJ databases">
        <title>Draft genome sequences of 15 bacterial species constituting the stable defined intestinal microbiota of the GM15 gnotobiotic mouse model.</title>
        <authorList>
            <person name="Elie C."/>
            <person name="Mathieu A."/>
            <person name="Saliou A."/>
            <person name="Darnaud M."/>
            <person name="Leulier F."/>
            <person name="Tamellini A."/>
        </authorList>
    </citation>
    <scope>NUCLEOTIDE SEQUENCE [LARGE SCALE GENOMIC DNA]</scope>
    <source>
        <strain evidence="2 3">JM4-15</strain>
    </source>
</reference>
<comment type="caution">
    <text evidence="2">The sequence shown here is derived from an EMBL/GenBank/DDBJ whole genome shotgun (WGS) entry which is preliminary data.</text>
</comment>
<evidence type="ECO:0000256" key="1">
    <source>
        <dbReference type="SAM" id="MobiDB-lite"/>
    </source>
</evidence>
<protein>
    <submittedName>
        <fullName evidence="2">Uncharacterized protein</fullName>
    </submittedName>
</protein>
<gene>
    <name evidence="2" type="ORF">FMM72_06980</name>
</gene>
<dbReference type="RefSeq" id="WP_162220979.1">
    <property type="nucleotide sequence ID" value="NZ_JANJZM010000012.1"/>
</dbReference>
<proteinExistence type="predicted"/>
<organism evidence="2 3">
    <name type="scientific">Anaerotruncus colihominis</name>
    <dbReference type="NCBI Taxonomy" id="169435"/>
    <lineage>
        <taxon>Bacteria</taxon>
        <taxon>Bacillati</taxon>
        <taxon>Bacillota</taxon>
        <taxon>Clostridia</taxon>
        <taxon>Eubacteriales</taxon>
        <taxon>Oscillospiraceae</taxon>
        <taxon>Anaerotruncus</taxon>
    </lineage>
</organism>
<dbReference type="AlphaFoldDB" id="A0A845T3I7"/>
<dbReference type="EMBL" id="VIQT01000009">
    <property type="protein sequence ID" value="NDO39001.1"/>
    <property type="molecule type" value="Genomic_DNA"/>
</dbReference>